<accession>A0AAR2M4F2</accession>
<keyword evidence="3" id="KW-0472">Membrane</keyword>
<dbReference type="CDD" id="cd05716">
    <property type="entry name" value="IgV_pIgR_like"/>
    <property type="match status" value="1"/>
</dbReference>
<name>A0AAR2M4F2_PYGNA</name>
<dbReference type="AlphaFoldDB" id="A0AAR2M4F2"/>
<evidence type="ECO:0000256" key="2">
    <source>
        <dbReference type="ARBA" id="ARBA00022692"/>
    </source>
</evidence>
<evidence type="ECO:0000256" key="1">
    <source>
        <dbReference type="ARBA" id="ARBA00004370"/>
    </source>
</evidence>
<comment type="subcellular location">
    <subcellularLocation>
        <location evidence="1">Membrane</location>
    </subcellularLocation>
</comment>
<protein>
    <recommendedName>
        <fullName evidence="4">Ig-like domain-containing protein</fullName>
    </recommendedName>
</protein>
<keyword evidence="2" id="KW-0812">Transmembrane</keyword>
<dbReference type="GO" id="GO:0005886">
    <property type="term" value="C:plasma membrane"/>
    <property type="evidence" value="ECO:0007669"/>
    <property type="project" value="TreeGrafter"/>
</dbReference>
<dbReference type="InterPro" id="IPR013783">
    <property type="entry name" value="Ig-like_fold"/>
</dbReference>
<dbReference type="InterPro" id="IPR007110">
    <property type="entry name" value="Ig-like_dom"/>
</dbReference>
<dbReference type="SUPFAM" id="SSF48726">
    <property type="entry name" value="Immunoglobulin"/>
    <property type="match status" value="1"/>
</dbReference>
<reference evidence="5 6" key="1">
    <citation type="submission" date="2020-10" db="EMBL/GenBank/DDBJ databases">
        <title>Pygocentrus nattereri (red-bellied piranha) genome, fPygNat1, primary haplotype.</title>
        <authorList>
            <person name="Myers G."/>
            <person name="Meyer A."/>
            <person name="Karagic N."/>
            <person name="Pippel M."/>
            <person name="Winkler S."/>
            <person name="Tracey A."/>
            <person name="Wood J."/>
            <person name="Formenti G."/>
            <person name="Howe K."/>
            <person name="Fedrigo O."/>
            <person name="Jarvis E.D."/>
        </authorList>
    </citation>
    <scope>NUCLEOTIDE SEQUENCE [LARGE SCALE GENOMIC DNA]</scope>
</reference>
<reference evidence="5" key="3">
    <citation type="submission" date="2025-09" db="UniProtKB">
        <authorList>
            <consortium name="Ensembl"/>
        </authorList>
    </citation>
    <scope>IDENTIFICATION</scope>
</reference>
<dbReference type="InterPro" id="IPR050671">
    <property type="entry name" value="CD300_family_receptors"/>
</dbReference>
<dbReference type="SMART" id="SM00409">
    <property type="entry name" value="IG"/>
    <property type="match status" value="1"/>
</dbReference>
<dbReference type="InterPro" id="IPR003599">
    <property type="entry name" value="Ig_sub"/>
</dbReference>
<dbReference type="Ensembl" id="ENSPNAT00000049682.1">
    <property type="protein sequence ID" value="ENSPNAP00000081746.1"/>
    <property type="gene ID" value="ENSPNAG00000035569.1"/>
</dbReference>
<dbReference type="Pfam" id="PF07686">
    <property type="entry name" value="V-set"/>
    <property type="match status" value="1"/>
</dbReference>
<evidence type="ECO:0000313" key="6">
    <source>
        <dbReference type="Proteomes" id="UP001501920"/>
    </source>
</evidence>
<dbReference type="PROSITE" id="PS50835">
    <property type="entry name" value="IG_LIKE"/>
    <property type="match status" value="1"/>
</dbReference>
<feature type="domain" description="Ig-like" evidence="4">
    <location>
        <begin position="4"/>
        <end position="106"/>
    </location>
</feature>
<dbReference type="Proteomes" id="UP001501920">
    <property type="component" value="Chromosome 12"/>
</dbReference>
<dbReference type="PANTHER" id="PTHR11860:SF118">
    <property type="entry name" value="CMRF35-LIKE MOLECULE 3-RELATED"/>
    <property type="match status" value="1"/>
</dbReference>
<evidence type="ECO:0000313" key="5">
    <source>
        <dbReference type="Ensembl" id="ENSPNAP00000081746.1"/>
    </source>
</evidence>
<evidence type="ECO:0000256" key="3">
    <source>
        <dbReference type="ARBA" id="ARBA00023136"/>
    </source>
</evidence>
<evidence type="ECO:0000259" key="4">
    <source>
        <dbReference type="PROSITE" id="PS50835"/>
    </source>
</evidence>
<dbReference type="GO" id="GO:0004888">
    <property type="term" value="F:transmembrane signaling receptor activity"/>
    <property type="evidence" value="ECO:0007669"/>
    <property type="project" value="TreeGrafter"/>
</dbReference>
<dbReference type="GeneTree" id="ENSGT00990000207597"/>
<dbReference type="PANTHER" id="PTHR11860">
    <property type="entry name" value="POLYMERIC-IMMUNOGLOBULIN RECEPTOR"/>
    <property type="match status" value="1"/>
</dbReference>
<sequence>MWVPWTCFAAEYTEVTGYEGRSLRINCHYPPGSEEPGKYFCRLQGFPCPDLIRTTVKNSWDVQGRFALFDNTSARFFTLEIFSLHVNDSGKYWCGVDISLRPDVISGVQITVKGGESPSATVVQLKQLNRR</sequence>
<dbReference type="InterPro" id="IPR036179">
    <property type="entry name" value="Ig-like_dom_sf"/>
</dbReference>
<keyword evidence="6" id="KW-1185">Reference proteome</keyword>
<proteinExistence type="predicted"/>
<reference evidence="5" key="2">
    <citation type="submission" date="2025-08" db="UniProtKB">
        <authorList>
            <consortium name="Ensembl"/>
        </authorList>
    </citation>
    <scope>IDENTIFICATION</scope>
</reference>
<organism evidence="5 6">
    <name type="scientific">Pygocentrus nattereri</name>
    <name type="common">Red-bellied piranha</name>
    <dbReference type="NCBI Taxonomy" id="42514"/>
    <lineage>
        <taxon>Eukaryota</taxon>
        <taxon>Metazoa</taxon>
        <taxon>Chordata</taxon>
        <taxon>Craniata</taxon>
        <taxon>Vertebrata</taxon>
        <taxon>Euteleostomi</taxon>
        <taxon>Actinopterygii</taxon>
        <taxon>Neopterygii</taxon>
        <taxon>Teleostei</taxon>
        <taxon>Ostariophysi</taxon>
        <taxon>Characiformes</taxon>
        <taxon>Characoidei</taxon>
        <taxon>Pygocentrus</taxon>
    </lineage>
</organism>
<dbReference type="InterPro" id="IPR013106">
    <property type="entry name" value="Ig_V-set"/>
</dbReference>
<dbReference type="Gene3D" id="2.60.40.10">
    <property type="entry name" value="Immunoglobulins"/>
    <property type="match status" value="1"/>
</dbReference>